<name>A0A501WT43_9GAMM</name>
<evidence type="ECO:0000256" key="7">
    <source>
        <dbReference type="ARBA" id="ARBA00023136"/>
    </source>
</evidence>
<evidence type="ECO:0000313" key="10">
    <source>
        <dbReference type="EMBL" id="TPE51254.1"/>
    </source>
</evidence>
<keyword evidence="7 8" id="KW-0472">Membrane</keyword>
<organism evidence="10 11">
    <name type="scientific">Maribrevibacterium harenarium</name>
    <dbReference type="NCBI Taxonomy" id="2589817"/>
    <lineage>
        <taxon>Bacteria</taxon>
        <taxon>Pseudomonadati</taxon>
        <taxon>Pseudomonadota</taxon>
        <taxon>Gammaproteobacteria</taxon>
        <taxon>Oceanospirillales</taxon>
        <taxon>Oceanospirillaceae</taxon>
        <taxon>Maribrevibacterium</taxon>
    </lineage>
</organism>
<feature type="transmembrane region" description="Helical" evidence="8">
    <location>
        <begin position="73"/>
        <end position="94"/>
    </location>
</feature>
<keyword evidence="4" id="KW-1003">Cell membrane</keyword>
<dbReference type="NCBIfam" id="TIGR00688">
    <property type="entry name" value="rarD"/>
    <property type="match status" value="1"/>
</dbReference>
<feature type="transmembrane region" description="Helical" evidence="8">
    <location>
        <begin position="100"/>
        <end position="121"/>
    </location>
</feature>
<keyword evidence="5 8" id="KW-0812">Transmembrane</keyword>
<dbReference type="InterPro" id="IPR037185">
    <property type="entry name" value="EmrE-like"/>
</dbReference>
<evidence type="ECO:0000259" key="9">
    <source>
        <dbReference type="Pfam" id="PF00892"/>
    </source>
</evidence>
<evidence type="ECO:0000256" key="8">
    <source>
        <dbReference type="SAM" id="Phobius"/>
    </source>
</evidence>
<evidence type="ECO:0000256" key="1">
    <source>
        <dbReference type="ARBA" id="ARBA00004651"/>
    </source>
</evidence>
<protein>
    <submittedName>
        <fullName evidence="10">EamA family transporter RarD</fullName>
    </submittedName>
</protein>
<dbReference type="RefSeq" id="WP_140588733.1">
    <property type="nucleotide sequence ID" value="NZ_VFRR01000016.1"/>
</dbReference>
<comment type="caution">
    <text evidence="10">The sequence shown here is derived from an EMBL/GenBank/DDBJ whole genome shotgun (WGS) entry which is preliminary data.</text>
</comment>
<evidence type="ECO:0000313" key="11">
    <source>
        <dbReference type="Proteomes" id="UP000315901"/>
    </source>
</evidence>
<feature type="transmembrane region" description="Helical" evidence="8">
    <location>
        <begin position="209"/>
        <end position="231"/>
    </location>
</feature>
<comment type="subcellular location">
    <subcellularLocation>
        <location evidence="1">Cell membrane</location>
        <topology evidence="1">Multi-pass membrane protein</topology>
    </subcellularLocation>
</comment>
<dbReference type="EMBL" id="VFRR01000016">
    <property type="protein sequence ID" value="TPE51254.1"/>
    <property type="molecule type" value="Genomic_DNA"/>
</dbReference>
<feature type="transmembrane region" description="Helical" evidence="8">
    <location>
        <begin position="39"/>
        <end position="61"/>
    </location>
</feature>
<feature type="transmembrane region" description="Helical" evidence="8">
    <location>
        <begin position="267"/>
        <end position="290"/>
    </location>
</feature>
<dbReference type="PANTHER" id="PTHR22911">
    <property type="entry name" value="ACYL-MALONYL CONDENSING ENZYME-RELATED"/>
    <property type="match status" value="1"/>
</dbReference>
<gene>
    <name evidence="10" type="primary">rarD</name>
    <name evidence="10" type="ORF">FJM67_09430</name>
</gene>
<accession>A0A501WT43</accession>
<keyword evidence="3" id="KW-0813">Transport</keyword>
<dbReference type="GO" id="GO:0005886">
    <property type="term" value="C:plasma membrane"/>
    <property type="evidence" value="ECO:0007669"/>
    <property type="project" value="UniProtKB-SubCell"/>
</dbReference>
<dbReference type="InterPro" id="IPR004626">
    <property type="entry name" value="RarD"/>
</dbReference>
<dbReference type="PANTHER" id="PTHR22911:SF137">
    <property type="entry name" value="SOLUTE CARRIER FAMILY 35 MEMBER G2-RELATED"/>
    <property type="match status" value="1"/>
</dbReference>
<evidence type="ECO:0000256" key="2">
    <source>
        <dbReference type="ARBA" id="ARBA00007362"/>
    </source>
</evidence>
<evidence type="ECO:0000256" key="6">
    <source>
        <dbReference type="ARBA" id="ARBA00022989"/>
    </source>
</evidence>
<dbReference type="InterPro" id="IPR000620">
    <property type="entry name" value="EamA_dom"/>
</dbReference>
<feature type="transmembrane region" description="Helical" evidence="8">
    <location>
        <begin position="9"/>
        <end position="27"/>
    </location>
</feature>
<feature type="domain" description="EamA" evidence="9">
    <location>
        <begin position="153"/>
        <end position="283"/>
    </location>
</feature>
<feature type="transmembrane region" description="Helical" evidence="8">
    <location>
        <begin position="179"/>
        <end position="197"/>
    </location>
</feature>
<evidence type="ECO:0000256" key="5">
    <source>
        <dbReference type="ARBA" id="ARBA00022692"/>
    </source>
</evidence>
<comment type="similarity">
    <text evidence="2">Belongs to the EamA transporter family.</text>
</comment>
<feature type="transmembrane region" description="Helical" evidence="8">
    <location>
        <begin position="151"/>
        <end position="167"/>
    </location>
</feature>
<dbReference type="SUPFAM" id="SSF103481">
    <property type="entry name" value="Multidrug resistance efflux transporter EmrE"/>
    <property type="match status" value="2"/>
</dbReference>
<keyword evidence="11" id="KW-1185">Reference proteome</keyword>
<sequence length="302" mass="33341">MDTNDQRTGYALGLSAYIIWAIAPMYFKLLSEVPAPEILAHRILWSCLIVLLLIAAMGKGAQLLRAVTNPRTLLILISSALLIAANWGTFIWAINNNQLLSASLGYYINPLVSIVLGMFFFQDKLDRPKRWAALLCLAAVAFEVYQFGSLPWVALILAFSFGFYGLLRKKVGVDSFTGMAVETTALMPFALGFLVWFGSPIGQFQTSDITDWLLLMAAGPVTMVPLMCFAAAANRVSLVTLGFFQYIGPSAMFLLAVYVYGEPLQEAKLVTFALIWCALIILIASSIGQLRKHRRQPKSRVL</sequence>
<feature type="domain" description="EamA" evidence="9">
    <location>
        <begin position="8"/>
        <end position="142"/>
    </location>
</feature>
<dbReference type="Pfam" id="PF00892">
    <property type="entry name" value="EamA"/>
    <property type="match status" value="2"/>
</dbReference>
<evidence type="ECO:0000256" key="3">
    <source>
        <dbReference type="ARBA" id="ARBA00022448"/>
    </source>
</evidence>
<reference evidence="10 11" key="1">
    <citation type="submission" date="2019-06" db="EMBL/GenBank/DDBJ databases">
        <title>A novel bacterium of genus Marinomonas, isolated from coastal sand.</title>
        <authorList>
            <person name="Huang H."/>
            <person name="Mo K."/>
            <person name="Hu Y."/>
        </authorList>
    </citation>
    <scope>NUCLEOTIDE SEQUENCE [LARGE SCALE GENOMIC DNA]</scope>
    <source>
        <strain evidence="10 11">HB171799</strain>
    </source>
</reference>
<proteinExistence type="inferred from homology"/>
<evidence type="ECO:0000256" key="4">
    <source>
        <dbReference type="ARBA" id="ARBA00022475"/>
    </source>
</evidence>
<dbReference type="AlphaFoldDB" id="A0A501WT43"/>
<feature type="transmembrane region" description="Helical" evidence="8">
    <location>
        <begin position="238"/>
        <end position="261"/>
    </location>
</feature>
<keyword evidence="6 8" id="KW-1133">Transmembrane helix</keyword>
<dbReference type="OrthoDB" id="369870at2"/>
<dbReference type="Proteomes" id="UP000315901">
    <property type="component" value="Unassembled WGS sequence"/>
</dbReference>